<organism evidence="1 2">
    <name type="scientific">Gemmata palustris</name>
    <dbReference type="NCBI Taxonomy" id="2822762"/>
    <lineage>
        <taxon>Bacteria</taxon>
        <taxon>Pseudomonadati</taxon>
        <taxon>Planctomycetota</taxon>
        <taxon>Planctomycetia</taxon>
        <taxon>Gemmatales</taxon>
        <taxon>Gemmataceae</taxon>
        <taxon>Gemmata</taxon>
    </lineage>
</organism>
<evidence type="ECO:0000313" key="2">
    <source>
        <dbReference type="Proteomes" id="UP000676565"/>
    </source>
</evidence>
<gene>
    <name evidence="1" type="ORF">J8F10_27490</name>
</gene>
<dbReference type="EMBL" id="JAGKQQ010000001">
    <property type="protein sequence ID" value="MBP3959004.1"/>
    <property type="molecule type" value="Genomic_DNA"/>
</dbReference>
<dbReference type="RefSeq" id="WP_210659485.1">
    <property type="nucleotide sequence ID" value="NZ_JAGKQQ010000001.1"/>
</dbReference>
<comment type="caution">
    <text evidence="1">The sequence shown here is derived from an EMBL/GenBank/DDBJ whole genome shotgun (WGS) entry which is preliminary data.</text>
</comment>
<reference evidence="1 2" key="1">
    <citation type="submission" date="2021-04" db="EMBL/GenBank/DDBJ databases">
        <authorList>
            <person name="Ivanova A."/>
        </authorList>
    </citation>
    <scope>NUCLEOTIDE SEQUENCE [LARGE SCALE GENOMIC DNA]</scope>
    <source>
        <strain evidence="1 2">G18</strain>
    </source>
</reference>
<sequence length="300" mass="33916">MSKVAELYGLPTAYEPPGRTWADVVAIQHCPFLDRKCLKNRKSEPNQTIGSCTMAFGKDANHLMICPFRLLERRQIFEDCKPLVTLHQPGNEWHIVSELDVPGGSVDYCLVSVRKKKVMDFIGIELQTLDSTGTVWPERQRFLHSKDIQVKEEDRKSTKPFGMNWKMTAKTALVQMHHKIQTFEHLSKKLVLVLQDHLLAYMRQEFTFDHLVPARLGDPMHFHSYSLGEEDGALKLELEGQHSTDTAGIAKCLGLQSEAKVELEAIIALIEVKISHKTLMSIETPPPASTLADEATEEDS</sequence>
<name>A0ABS5BZ42_9BACT</name>
<protein>
    <recommendedName>
        <fullName evidence="3">Restriction endonuclease type II NotI domain-containing protein</fullName>
    </recommendedName>
</protein>
<dbReference type="Proteomes" id="UP000676565">
    <property type="component" value="Unassembled WGS sequence"/>
</dbReference>
<keyword evidence="2" id="KW-1185">Reference proteome</keyword>
<evidence type="ECO:0008006" key="3">
    <source>
        <dbReference type="Google" id="ProtNLM"/>
    </source>
</evidence>
<accession>A0ABS5BZ42</accession>
<evidence type="ECO:0000313" key="1">
    <source>
        <dbReference type="EMBL" id="MBP3959004.1"/>
    </source>
</evidence>
<proteinExistence type="predicted"/>